<accession>A0A1H2N3L1</accession>
<dbReference type="Gene3D" id="3.40.1410.10">
    <property type="entry name" value="Chorismate lyase-like"/>
    <property type="match status" value="1"/>
</dbReference>
<dbReference type="PROSITE" id="PS50949">
    <property type="entry name" value="HTH_GNTR"/>
    <property type="match status" value="1"/>
</dbReference>
<evidence type="ECO:0000313" key="6">
    <source>
        <dbReference type="Proteomes" id="UP000198825"/>
    </source>
</evidence>
<keyword evidence="1" id="KW-0805">Transcription regulation</keyword>
<name>A0A1H2N3L1_9ACTN</name>
<keyword evidence="6" id="KW-1185">Reference proteome</keyword>
<evidence type="ECO:0000313" key="5">
    <source>
        <dbReference type="EMBL" id="SDV00153.1"/>
    </source>
</evidence>
<feature type="domain" description="HTH gntR-type" evidence="4">
    <location>
        <begin position="33"/>
        <end position="101"/>
    </location>
</feature>
<gene>
    <name evidence="5" type="ORF">SAMN04488544_3271</name>
</gene>
<dbReference type="SMART" id="SM00345">
    <property type="entry name" value="HTH_GNTR"/>
    <property type="match status" value="1"/>
</dbReference>
<dbReference type="OrthoDB" id="3194402at2"/>
<dbReference type="InterPro" id="IPR036390">
    <property type="entry name" value="WH_DNA-bd_sf"/>
</dbReference>
<evidence type="ECO:0000259" key="4">
    <source>
        <dbReference type="PROSITE" id="PS50949"/>
    </source>
</evidence>
<dbReference type="PANTHER" id="PTHR44846">
    <property type="entry name" value="MANNOSYL-D-GLYCERATE TRANSPORT/METABOLISM SYSTEM REPRESSOR MNGR-RELATED"/>
    <property type="match status" value="1"/>
</dbReference>
<dbReference type="EMBL" id="LT629799">
    <property type="protein sequence ID" value="SDV00153.1"/>
    <property type="molecule type" value="Genomic_DNA"/>
</dbReference>
<dbReference type="SMART" id="SM00866">
    <property type="entry name" value="UTRA"/>
    <property type="match status" value="1"/>
</dbReference>
<keyword evidence="3" id="KW-0804">Transcription</keyword>
<dbReference type="GO" id="GO:0003700">
    <property type="term" value="F:DNA-binding transcription factor activity"/>
    <property type="evidence" value="ECO:0007669"/>
    <property type="project" value="InterPro"/>
</dbReference>
<evidence type="ECO:0000256" key="3">
    <source>
        <dbReference type="ARBA" id="ARBA00023163"/>
    </source>
</evidence>
<reference evidence="6" key="1">
    <citation type="submission" date="2016-10" db="EMBL/GenBank/DDBJ databases">
        <authorList>
            <person name="Varghese N."/>
            <person name="Submissions S."/>
        </authorList>
    </citation>
    <scope>NUCLEOTIDE SEQUENCE [LARGE SCALE GENOMIC DNA]</scope>
    <source>
        <strain evidence="6">DSM 21743</strain>
    </source>
</reference>
<dbReference type="AlphaFoldDB" id="A0A1H2N3L1"/>
<dbReference type="PRINTS" id="PR00035">
    <property type="entry name" value="HTHGNTR"/>
</dbReference>
<dbReference type="InterPro" id="IPR000524">
    <property type="entry name" value="Tscrpt_reg_HTH_GntR"/>
</dbReference>
<dbReference type="InterPro" id="IPR011663">
    <property type="entry name" value="UTRA"/>
</dbReference>
<dbReference type="Pfam" id="PF00392">
    <property type="entry name" value="GntR"/>
    <property type="match status" value="1"/>
</dbReference>
<dbReference type="STRING" id="546874.SAMN04488544_3271"/>
<dbReference type="InterPro" id="IPR036388">
    <property type="entry name" value="WH-like_DNA-bd_sf"/>
</dbReference>
<dbReference type="InterPro" id="IPR050679">
    <property type="entry name" value="Bact_HTH_transcr_reg"/>
</dbReference>
<evidence type="ECO:0000256" key="1">
    <source>
        <dbReference type="ARBA" id="ARBA00023015"/>
    </source>
</evidence>
<keyword evidence="2" id="KW-0238">DNA-binding</keyword>
<dbReference type="Pfam" id="PF07702">
    <property type="entry name" value="UTRA"/>
    <property type="match status" value="1"/>
</dbReference>
<sequence length="291" mass="31703">MTGPTDGDPVRTRSGPVTVTRVTAKELDRGSALPLYHQVKQILLAQVRAEDLAPGARVPGDNELCRALGVSRSVVRQALAELETEGVVVRVKGRGTYVARPRTTEHLVARLTGLHEEMSARGVGVSSTVRRQEVVPADDVVAAALELEVGAPVLVLERLRHVGGEPWVLTTTHLPTDVAPELEHEDFTEQSLYGVLESRYGVRLTHGRRSVEAVPASEETARLLALRPGDPLLRLRSTTWAGERPVESFVALHRGDRTRFEVDLERAVSLHHDKPQDPAPAVVVTLEEVGS</sequence>
<dbReference type="GO" id="GO:0003677">
    <property type="term" value="F:DNA binding"/>
    <property type="evidence" value="ECO:0007669"/>
    <property type="project" value="UniProtKB-KW"/>
</dbReference>
<dbReference type="SUPFAM" id="SSF64288">
    <property type="entry name" value="Chorismate lyase-like"/>
    <property type="match status" value="1"/>
</dbReference>
<proteinExistence type="predicted"/>
<dbReference type="InterPro" id="IPR028978">
    <property type="entry name" value="Chorismate_lyase_/UTRA_dom_sf"/>
</dbReference>
<organism evidence="5 6">
    <name type="scientific">Microlunatus sagamiharensis</name>
    <dbReference type="NCBI Taxonomy" id="546874"/>
    <lineage>
        <taxon>Bacteria</taxon>
        <taxon>Bacillati</taxon>
        <taxon>Actinomycetota</taxon>
        <taxon>Actinomycetes</taxon>
        <taxon>Propionibacteriales</taxon>
        <taxon>Propionibacteriaceae</taxon>
        <taxon>Microlunatus</taxon>
    </lineage>
</organism>
<dbReference type="Proteomes" id="UP000198825">
    <property type="component" value="Chromosome I"/>
</dbReference>
<dbReference type="PANTHER" id="PTHR44846:SF1">
    <property type="entry name" value="MANNOSYL-D-GLYCERATE TRANSPORT_METABOLISM SYSTEM REPRESSOR MNGR-RELATED"/>
    <property type="match status" value="1"/>
</dbReference>
<evidence type="ECO:0000256" key="2">
    <source>
        <dbReference type="ARBA" id="ARBA00023125"/>
    </source>
</evidence>
<protein>
    <submittedName>
        <fullName evidence="5">GntR family transcriptional regulator</fullName>
    </submittedName>
</protein>
<dbReference type="Gene3D" id="1.10.10.10">
    <property type="entry name" value="Winged helix-like DNA-binding domain superfamily/Winged helix DNA-binding domain"/>
    <property type="match status" value="1"/>
</dbReference>
<dbReference type="GO" id="GO:0045892">
    <property type="term" value="P:negative regulation of DNA-templated transcription"/>
    <property type="evidence" value="ECO:0007669"/>
    <property type="project" value="TreeGrafter"/>
</dbReference>
<dbReference type="CDD" id="cd07377">
    <property type="entry name" value="WHTH_GntR"/>
    <property type="match status" value="1"/>
</dbReference>
<dbReference type="SUPFAM" id="SSF46785">
    <property type="entry name" value="Winged helix' DNA-binding domain"/>
    <property type="match status" value="1"/>
</dbReference>